<feature type="region of interest" description="Disordered" evidence="3">
    <location>
        <begin position="352"/>
        <end position="377"/>
    </location>
</feature>
<dbReference type="PROSITE" id="PS50102">
    <property type="entry name" value="RRM"/>
    <property type="match status" value="1"/>
</dbReference>
<feature type="region of interest" description="Disordered" evidence="3">
    <location>
        <begin position="15"/>
        <end position="39"/>
    </location>
</feature>
<protein>
    <submittedName>
        <fullName evidence="5">Jg10347 protein</fullName>
    </submittedName>
</protein>
<keyword evidence="6" id="KW-1185">Reference proteome</keyword>
<dbReference type="Gene3D" id="3.30.70.330">
    <property type="match status" value="1"/>
</dbReference>
<feature type="compositionally biased region" description="Basic residues" evidence="3">
    <location>
        <begin position="172"/>
        <end position="183"/>
    </location>
</feature>
<dbReference type="OrthoDB" id="167718at2759"/>
<feature type="compositionally biased region" description="Basic residues" evidence="3">
    <location>
        <begin position="16"/>
        <end position="31"/>
    </location>
</feature>
<dbReference type="Pfam" id="PF00076">
    <property type="entry name" value="RRM_1"/>
    <property type="match status" value="1"/>
</dbReference>
<dbReference type="SUPFAM" id="SSF54928">
    <property type="entry name" value="RNA-binding domain, RBD"/>
    <property type="match status" value="1"/>
</dbReference>
<dbReference type="InterPro" id="IPR012677">
    <property type="entry name" value="Nucleotide-bd_a/b_plait_sf"/>
</dbReference>
<dbReference type="InterPro" id="IPR000504">
    <property type="entry name" value="RRM_dom"/>
</dbReference>
<accession>A0A8S4RJF5</accession>
<evidence type="ECO:0000259" key="4">
    <source>
        <dbReference type="PROSITE" id="PS50102"/>
    </source>
</evidence>
<feature type="domain" description="RRM" evidence="4">
    <location>
        <begin position="246"/>
        <end position="323"/>
    </location>
</feature>
<feature type="compositionally biased region" description="Basic and acidic residues" evidence="3">
    <location>
        <begin position="184"/>
        <end position="194"/>
    </location>
</feature>
<evidence type="ECO:0000256" key="1">
    <source>
        <dbReference type="ARBA" id="ARBA00022884"/>
    </source>
</evidence>
<dbReference type="GO" id="GO:0003723">
    <property type="term" value="F:RNA binding"/>
    <property type="evidence" value="ECO:0007669"/>
    <property type="project" value="UniProtKB-UniRule"/>
</dbReference>
<gene>
    <name evidence="5" type="primary">jg10347</name>
    <name evidence="5" type="ORF">PAEG_LOCUS15181</name>
</gene>
<dbReference type="InterPro" id="IPR035979">
    <property type="entry name" value="RBD_domain_sf"/>
</dbReference>
<evidence type="ECO:0000313" key="6">
    <source>
        <dbReference type="Proteomes" id="UP000838756"/>
    </source>
</evidence>
<proteinExistence type="predicted"/>
<evidence type="ECO:0000256" key="3">
    <source>
        <dbReference type="SAM" id="MobiDB-lite"/>
    </source>
</evidence>
<reference evidence="5" key="1">
    <citation type="submission" date="2022-03" db="EMBL/GenBank/DDBJ databases">
        <authorList>
            <person name="Lindestad O."/>
        </authorList>
    </citation>
    <scope>NUCLEOTIDE SEQUENCE</scope>
</reference>
<sequence length="377" mass="42758">MAKISVTNPVQAAIIKKQKRKPKLSKSKSKNKVTNLKPLDTAQVSASLNTTEVDNKDTIDTAVKNNDNKKVVPSMSAEQFAERFPVFKDEELIKKFLGVSMTNNQKGRIRQTLRDSLKGTAEELLPDVIHSRVQYIVKETAALTDAELRKIRILYNMLKTIAETKPTDTKVKKNKKGKKKNDKRKNGTETKEENTDNIDEEIKDTEDINELKDINETAVKQDEDVKTDVNIDKDKKQDKIKGPKRYVVFVGNLPLDVDKENIMKHFKEFRDNIVDVRIPKQKEGKKSSIAYVELKNELCYELALSKHHSMFANKRINVLYTAQQNSKVSKTEAKGKAAKLVALQKSGKLAGSIPLNRKRSQRRMKAKLANAKQEADA</sequence>
<dbReference type="SMART" id="SM00360">
    <property type="entry name" value="RRM"/>
    <property type="match status" value="1"/>
</dbReference>
<dbReference type="AlphaFoldDB" id="A0A8S4RJF5"/>
<name>A0A8S4RJF5_9NEOP</name>
<evidence type="ECO:0000313" key="5">
    <source>
        <dbReference type="EMBL" id="CAH2238027.1"/>
    </source>
</evidence>
<feature type="compositionally biased region" description="Basic residues" evidence="3">
    <location>
        <begin position="356"/>
        <end position="366"/>
    </location>
</feature>
<evidence type="ECO:0000256" key="2">
    <source>
        <dbReference type="PROSITE-ProRule" id="PRU00176"/>
    </source>
</evidence>
<comment type="caution">
    <text evidence="5">The sequence shown here is derived from an EMBL/GenBank/DDBJ whole genome shotgun (WGS) entry which is preliminary data.</text>
</comment>
<feature type="region of interest" description="Disordered" evidence="3">
    <location>
        <begin position="168"/>
        <end position="202"/>
    </location>
</feature>
<keyword evidence="1 2" id="KW-0694">RNA-binding</keyword>
<dbReference type="Proteomes" id="UP000838756">
    <property type="component" value="Unassembled WGS sequence"/>
</dbReference>
<dbReference type="EMBL" id="CAKXAJ010025314">
    <property type="protein sequence ID" value="CAH2238027.1"/>
    <property type="molecule type" value="Genomic_DNA"/>
</dbReference>
<organism evidence="5 6">
    <name type="scientific">Pararge aegeria aegeria</name>
    <dbReference type="NCBI Taxonomy" id="348720"/>
    <lineage>
        <taxon>Eukaryota</taxon>
        <taxon>Metazoa</taxon>
        <taxon>Ecdysozoa</taxon>
        <taxon>Arthropoda</taxon>
        <taxon>Hexapoda</taxon>
        <taxon>Insecta</taxon>
        <taxon>Pterygota</taxon>
        <taxon>Neoptera</taxon>
        <taxon>Endopterygota</taxon>
        <taxon>Lepidoptera</taxon>
        <taxon>Glossata</taxon>
        <taxon>Ditrysia</taxon>
        <taxon>Papilionoidea</taxon>
        <taxon>Nymphalidae</taxon>
        <taxon>Satyrinae</taxon>
        <taxon>Satyrini</taxon>
        <taxon>Parargina</taxon>
        <taxon>Pararge</taxon>
    </lineage>
</organism>